<name>A0AAW8R3F1_9ALTE</name>
<evidence type="ECO:0000313" key="1">
    <source>
        <dbReference type="EMBL" id="MDT0582610.1"/>
    </source>
</evidence>
<dbReference type="InterPro" id="IPR021432">
    <property type="entry name" value="DUF3081"/>
</dbReference>
<comment type="caution">
    <text evidence="1">The sequence shown here is derived from an EMBL/GenBank/DDBJ whole genome shotgun (WGS) entry which is preliminary data.</text>
</comment>
<dbReference type="RefSeq" id="WP_311361393.1">
    <property type="nucleotide sequence ID" value="NZ_JAVRIE010000003.1"/>
</dbReference>
<reference evidence="1 2" key="1">
    <citation type="submission" date="2023-09" db="EMBL/GenBank/DDBJ databases">
        <authorList>
            <person name="Rey-Velasco X."/>
        </authorList>
    </citation>
    <scope>NUCLEOTIDE SEQUENCE [LARGE SCALE GENOMIC DNA]</scope>
    <source>
        <strain evidence="1 2">W409</strain>
    </source>
</reference>
<keyword evidence="2" id="KW-1185">Reference proteome</keyword>
<dbReference type="AlphaFoldDB" id="A0AAW8R3F1"/>
<evidence type="ECO:0000313" key="2">
    <source>
        <dbReference type="Proteomes" id="UP001249020"/>
    </source>
</evidence>
<protein>
    <submittedName>
        <fullName evidence="1">DUF3081 domain-containing protein</fullName>
    </submittedName>
</protein>
<dbReference type="EMBL" id="JAVRIE010000003">
    <property type="protein sequence ID" value="MDT0582610.1"/>
    <property type="molecule type" value="Genomic_DNA"/>
</dbReference>
<dbReference type="Proteomes" id="UP001249020">
    <property type="component" value="Unassembled WGS sequence"/>
</dbReference>
<dbReference type="Pfam" id="PF11280">
    <property type="entry name" value="DUF3081"/>
    <property type="match status" value="1"/>
</dbReference>
<proteinExistence type="predicted"/>
<gene>
    <name evidence="1" type="ORF">RM544_08660</name>
</gene>
<sequence>MKNNLDSKFLLQVFEKVRQHGENKEGAYHLNGIKAFTDFDGYTVYMEDALVKLSFGFHNQYHFDYDNQSQFDAFEKKLHSIDKEY</sequence>
<organism evidence="1 2">
    <name type="scientific">Brumicola blandensis</name>
    <dbReference type="NCBI Taxonomy" id="3075611"/>
    <lineage>
        <taxon>Bacteria</taxon>
        <taxon>Pseudomonadati</taxon>
        <taxon>Pseudomonadota</taxon>
        <taxon>Gammaproteobacteria</taxon>
        <taxon>Alteromonadales</taxon>
        <taxon>Alteromonadaceae</taxon>
        <taxon>Brumicola</taxon>
    </lineage>
</organism>
<accession>A0AAW8R3F1</accession>